<dbReference type="PANTHER" id="PTHR12526:SF510">
    <property type="entry name" value="D-INOSITOL 3-PHOSPHATE GLYCOSYLTRANSFERASE"/>
    <property type="match status" value="1"/>
</dbReference>
<gene>
    <name evidence="5" type="ORF">J4035_04285</name>
</gene>
<dbReference type="RefSeq" id="WP_208288670.1">
    <property type="nucleotide sequence ID" value="NZ_CP074404.1"/>
</dbReference>
<dbReference type="Pfam" id="PF00534">
    <property type="entry name" value="Glycos_transf_1"/>
    <property type="match status" value="1"/>
</dbReference>
<evidence type="ECO:0000259" key="3">
    <source>
        <dbReference type="Pfam" id="PF00534"/>
    </source>
</evidence>
<keyword evidence="6" id="KW-1185">Reference proteome</keyword>
<feature type="domain" description="Glycosyltransferase subfamily 4-like N-terminal" evidence="4">
    <location>
        <begin position="16"/>
        <end position="183"/>
    </location>
</feature>
<evidence type="ECO:0000256" key="2">
    <source>
        <dbReference type="ARBA" id="ARBA00022679"/>
    </source>
</evidence>
<dbReference type="Gene3D" id="3.40.50.2000">
    <property type="entry name" value="Glycogen Phosphorylase B"/>
    <property type="match status" value="2"/>
</dbReference>
<keyword evidence="2" id="KW-0808">Transferase</keyword>
<proteinExistence type="predicted"/>
<keyword evidence="1" id="KW-0328">Glycosyltransferase</keyword>
<feature type="domain" description="Glycosyl transferase family 1" evidence="3">
    <location>
        <begin position="199"/>
        <end position="343"/>
    </location>
</feature>
<dbReference type="Pfam" id="PF13579">
    <property type="entry name" value="Glyco_trans_4_4"/>
    <property type="match status" value="1"/>
</dbReference>
<dbReference type="InterPro" id="IPR028098">
    <property type="entry name" value="Glyco_trans_4-like_N"/>
</dbReference>
<dbReference type="InterPro" id="IPR001296">
    <property type="entry name" value="Glyco_trans_1"/>
</dbReference>
<evidence type="ECO:0000256" key="1">
    <source>
        <dbReference type="ARBA" id="ARBA00022676"/>
    </source>
</evidence>
<dbReference type="PANTHER" id="PTHR12526">
    <property type="entry name" value="GLYCOSYLTRANSFERASE"/>
    <property type="match status" value="1"/>
</dbReference>
<dbReference type="CDD" id="cd03801">
    <property type="entry name" value="GT4_PimA-like"/>
    <property type="match status" value="1"/>
</dbReference>
<sequence>MRIAVVFDCLFPWSTGGGERQYRLFAESFREQGWDVDYLTRRQWDGPPPDLDGVRVVPVSGPSELYDAQGARRPWPALVFAFAVFRHMVRTRGRYDAVLVSALPVLNVFAVRLALLGTRTRICADFLEVWRRDQWLAYSGPVLGRVAAWLQRRAVRASPLVSAHSQMNGRRLVAEGARRPPVVSPGLIHGAATADVSLAAAEPPTVVYVGRHIPDKQVETIPAAVEVARRHVPDLRAVILGDGQQRPAVLAEVRRLGLTDVVELPGFVEQDVLEAAVRDAAVLVNPSRREGYGLVVVEACAVGTPVVLVAGDDNASVELVQEGVNGFVADSASAESLGAALVAAVRGGPALRAGARAWFEHAARERTADAAARGILAALTRS</sequence>
<dbReference type="Proteomes" id="UP000678317">
    <property type="component" value="Unassembled WGS sequence"/>
</dbReference>
<name>A0ABS3SDN5_9CELL</name>
<evidence type="ECO:0000259" key="4">
    <source>
        <dbReference type="Pfam" id="PF13579"/>
    </source>
</evidence>
<reference evidence="5 6" key="1">
    <citation type="submission" date="2021-03" db="EMBL/GenBank/DDBJ databases">
        <title>novel species in genus Cellulomonas.</title>
        <authorList>
            <person name="Zhang G."/>
        </authorList>
    </citation>
    <scope>NUCLEOTIDE SEQUENCE [LARGE SCALE GENOMIC DNA]</scope>
    <source>
        <strain evidence="6">zg-ZUI188</strain>
    </source>
</reference>
<protein>
    <submittedName>
        <fullName evidence="5">Glycosyltransferase family 4 protein</fullName>
    </submittedName>
</protein>
<evidence type="ECO:0000313" key="6">
    <source>
        <dbReference type="Proteomes" id="UP000678317"/>
    </source>
</evidence>
<comment type="caution">
    <text evidence="5">The sequence shown here is derived from an EMBL/GenBank/DDBJ whole genome shotgun (WGS) entry which is preliminary data.</text>
</comment>
<evidence type="ECO:0000313" key="5">
    <source>
        <dbReference type="EMBL" id="MBO3083850.1"/>
    </source>
</evidence>
<dbReference type="SUPFAM" id="SSF53756">
    <property type="entry name" value="UDP-Glycosyltransferase/glycogen phosphorylase"/>
    <property type="match status" value="1"/>
</dbReference>
<accession>A0ABS3SDN5</accession>
<dbReference type="EMBL" id="JAGFBM010000001">
    <property type="protein sequence ID" value="MBO3083850.1"/>
    <property type="molecule type" value="Genomic_DNA"/>
</dbReference>
<organism evidence="5 6">
    <name type="scientific">Cellulomonas fengjieae</name>
    <dbReference type="NCBI Taxonomy" id="2819978"/>
    <lineage>
        <taxon>Bacteria</taxon>
        <taxon>Bacillati</taxon>
        <taxon>Actinomycetota</taxon>
        <taxon>Actinomycetes</taxon>
        <taxon>Micrococcales</taxon>
        <taxon>Cellulomonadaceae</taxon>
        <taxon>Cellulomonas</taxon>
    </lineage>
</organism>